<feature type="region of interest" description="Disordered" evidence="7">
    <location>
        <begin position="86"/>
        <end position="199"/>
    </location>
</feature>
<evidence type="ECO:0000256" key="8">
    <source>
        <dbReference type="SAM" id="Phobius"/>
    </source>
</evidence>
<evidence type="ECO:0000256" key="7">
    <source>
        <dbReference type="SAM" id="MobiDB-lite"/>
    </source>
</evidence>
<sequence>MAANGLDGVGVFACQGGAASAGGGQENGTCVTHLNNLREIAFPPLSSTLALVVLVALIVGIVLVSMATFHLHKRKLRQRKIRRAQEEYERDSSLHHPHEGGAREHPRNKKHPHPPPQPRATVIVRPASPPRHPPSSSSLIHPPRPVHEHEHEHEPLDTSPRALRLDSSGGGGGGDELREHGGEDHCTLHAVVVSSSSSS</sequence>
<evidence type="ECO:0000256" key="6">
    <source>
        <dbReference type="ARBA" id="ARBA00023180"/>
    </source>
</evidence>
<evidence type="ECO:0000313" key="10">
    <source>
        <dbReference type="Proteomes" id="UP001148018"/>
    </source>
</evidence>
<organism evidence="9 10">
    <name type="scientific">Muraenolepis orangiensis</name>
    <name type="common">Patagonian moray cod</name>
    <dbReference type="NCBI Taxonomy" id="630683"/>
    <lineage>
        <taxon>Eukaryota</taxon>
        <taxon>Metazoa</taxon>
        <taxon>Chordata</taxon>
        <taxon>Craniata</taxon>
        <taxon>Vertebrata</taxon>
        <taxon>Euteleostomi</taxon>
        <taxon>Actinopterygii</taxon>
        <taxon>Neopterygii</taxon>
        <taxon>Teleostei</taxon>
        <taxon>Neoteleostei</taxon>
        <taxon>Acanthomorphata</taxon>
        <taxon>Zeiogadaria</taxon>
        <taxon>Gadariae</taxon>
        <taxon>Gadiformes</taxon>
        <taxon>Muraenolepidoidei</taxon>
        <taxon>Muraenolepididae</taxon>
        <taxon>Muraenolepis</taxon>
    </lineage>
</organism>
<reference evidence="9" key="1">
    <citation type="submission" date="2022-07" db="EMBL/GenBank/DDBJ databases">
        <title>Chromosome-level genome of Muraenolepis orangiensis.</title>
        <authorList>
            <person name="Kim J."/>
        </authorList>
    </citation>
    <scope>NUCLEOTIDE SEQUENCE</scope>
    <source>
        <strain evidence="9">KU_S4_2022</strain>
        <tissue evidence="9">Muscle</tissue>
    </source>
</reference>
<keyword evidence="4 8" id="KW-1133">Transmembrane helix</keyword>
<protein>
    <submittedName>
        <fullName evidence="9">Uncharacterized protein</fullName>
    </submittedName>
</protein>
<feature type="compositionally biased region" description="Basic and acidic residues" evidence="7">
    <location>
        <begin position="175"/>
        <end position="187"/>
    </location>
</feature>
<evidence type="ECO:0000313" key="9">
    <source>
        <dbReference type="EMBL" id="KAJ3589057.1"/>
    </source>
</evidence>
<proteinExistence type="predicted"/>
<feature type="compositionally biased region" description="Basic and acidic residues" evidence="7">
    <location>
        <begin position="86"/>
        <end position="105"/>
    </location>
</feature>
<name>A0A9Q0DIR4_9TELE</name>
<dbReference type="PANTHER" id="PTHR31870:SF2">
    <property type="entry name" value="CHROMOSOME 11 OPEN READING FRAME 87"/>
    <property type="match status" value="1"/>
</dbReference>
<keyword evidence="2 8" id="KW-0812">Transmembrane</keyword>
<dbReference type="GO" id="GO:0016020">
    <property type="term" value="C:membrane"/>
    <property type="evidence" value="ECO:0007669"/>
    <property type="project" value="UniProtKB-SubCell"/>
</dbReference>
<dbReference type="InterPro" id="IPR037670">
    <property type="entry name" value="C11orf87"/>
</dbReference>
<dbReference type="Proteomes" id="UP001148018">
    <property type="component" value="Unassembled WGS sequence"/>
</dbReference>
<feature type="compositionally biased region" description="Basic and acidic residues" evidence="7">
    <location>
        <begin position="145"/>
        <end position="156"/>
    </location>
</feature>
<keyword evidence="5 8" id="KW-0472">Membrane</keyword>
<dbReference type="OrthoDB" id="9943854at2759"/>
<keyword evidence="10" id="KW-1185">Reference proteome</keyword>
<keyword evidence="3" id="KW-0732">Signal</keyword>
<dbReference type="AlphaFoldDB" id="A0A9Q0DIR4"/>
<dbReference type="PANTHER" id="PTHR31870">
    <property type="entry name" value="SI:DKEY-183I3.9-RELATED"/>
    <property type="match status" value="1"/>
</dbReference>
<feature type="transmembrane region" description="Helical" evidence="8">
    <location>
        <begin position="49"/>
        <end position="72"/>
    </location>
</feature>
<comment type="subcellular location">
    <subcellularLocation>
        <location evidence="1">Membrane</location>
        <topology evidence="1">Single-pass type I membrane protein</topology>
    </subcellularLocation>
</comment>
<evidence type="ECO:0000256" key="3">
    <source>
        <dbReference type="ARBA" id="ARBA00022729"/>
    </source>
</evidence>
<evidence type="ECO:0000256" key="2">
    <source>
        <dbReference type="ARBA" id="ARBA00022692"/>
    </source>
</evidence>
<evidence type="ECO:0000256" key="1">
    <source>
        <dbReference type="ARBA" id="ARBA00004479"/>
    </source>
</evidence>
<accession>A0A9Q0DIR4</accession>
<evidence type="ECO:0000256" key="5">
    <source>
        <dbReference type="ARBA" id="ARBA00023136"/>
    </source>
</evidence>
<dbReference type="EMBL" id="JANIIK010000115">
    <property type="protein sequence ID" value="KAJ3589057.1"/>
    <property type="molecule type" value="Genomic_DNA"/>
</dbReference>
<comment type="caution">
    <text evidence="9">The sequence shown here is derived from an EMBL/GenBank/DDBJ whole genome shotgun (WGS) entry which is preliminary data.</text>
</comment>
<keyword evidence="6" id="KW-0325">Glycoprotein</keyword>
<evidence type="ECO:0000256" key="4">
    <source>
        <dbReference type="ARBA" id="ARBA00022989"/>
    </source>
</evidence>
<gene>
    <name evidence="9" type="ORF">NHX12_009905</name>
</gene>